<sequence length="200" mass="21852">MVAKIEDAAERAPDGLGGTRARIQSVALRLFADQGYESTSMRQISEQLGITKAALYYHFTSKEAIVRALIETMLAEVTALVEWARAQEPGPALRREVLARWTAIMHNQGLRMFRFLGANYRLVRDIRGEPGQPGGMAAVVGELFAVLTPPDASVEDQLRVRFSLLIINMTGMAARDLDAAEEDILDAAARIATGLLPPGF</sequence>
<accession>A0A495FMN9</accession>
<protein>
    <submittedName>
        <fullName evidence="6">TetR family transcriptional regulator</fullName>
    </submittedName>
</protein>
<gene>
    <name evidence="6" type="ORF">C8D78_0823</name>
</gene>
<dbReference type="PROSITE" id="PS01081">
    <property type="entry name" value="HTH_TETR_1"/>
    <property type="match status" value="1"/>
</dbReference>
<dbReference type="PRINTS" id="PR00455">
    <property type="entry name" value="HTHTETR"/>
</dbReference>
<dbReference type="SUPFAM" id="SSF46689">
    <property type="entry name" value="Homeodomain-like"/>
    <property type="match status" value="1"/>
</dbReference>
<dbReference type="EMBL" id="RBIR01000001">
    <property type="protein sequence ID" value="RKR30498.1"/>
    <property type="molecule type" value="Genomic_DNA"/>
</dbReference>
<dbReference type="Gene3D" id="1.10.357.10">
    <property type="entry name" value="Tetracycline Repressor, domain 2"/>
    <property type="match status" value="1"/>
</dbReference>
<keyword evidence="3" id="KW-0804">Transcription</keyword>
<evidence type="ECO:0000256" key="2">
    <source>
        <dbReference type="ARBA" id="ARBA00023125"/>
    </source>
</evidence>
<dbReference type="PANTHER" id="PTHR30055">
    <property type="entry name" value="HTH-TYPE TRANSCRIPTIONAL REGULATOR RUTR"/>
    <property type="match status" value="1"/>
</dbReference>
<evidence type="ECO:0000256" key="1">
    <source>
        <dbReference type="ARBA" id="ARBA00023015"/>
    </source>
</evidence>
<comment type="caution">
    <text evidence="6">The sequence shown here is derived from an EMBL/GenBank/DDBJ whole genome shotgun (WGS) entry which is preliminary data.</text>
</comment>
<dbReference type="Proteomes" id="UP000276055">
    <property type="component" value="Unassembled WGS sequence"/>
</dbReference>
<evidence type="ECO:0000256" key="3">
    <source>
        <dbReference type="ARBA" id="ARBA00023163"/>
    </source>
</evidence>
<dbReference type="PROSITE" id="PS50977">
    <property type="entry name" value="HTH_TETR_2"/>
    <property type="match status" value="1"/>
</dbReference>
<reference evidence="6 7" key="1">
    <citation type="submission" date="2018-10" db="EMBL/GenBank/DDBJ databases">
        <title>Genomic Encyclopedia of Type Strains, Phase IV (KMG-IV): sequencing the most valuable type-strain genomes for metagenomic binning, comparative biology and taxonomic classification.</title>
        <authorList>
            <person name="Goeker M."/>
        </authorList>
    </citation>
    <scope>NUCLEOTIDE SEQUENCE [LARGE SCALE GENOMIC DNA]</scope>
    <source>
        <strain evidence="6 7">DSM 25586</strain>
    </source>
</reference>
<dbReference type="GO" id="GO:0000976">
    <property type="term" value="F:transcription cis-regulatory region binding"/>
    <property type="evidence" value="ECO:0007669"/>
    <property type="project" value="TreeGrafter"/>
</dbReference>
<proteinExistence type="predicted"/>
<dbReference type="InterPro" id="IPR050109">
    <property type="entry name" value="HTH-type_TetR-like_transc_reg"/>
</dbReference>
<feature type="DNA-binding region" description="H-T-H motif" evidence="4">
    <location>
        <begin position="40"/>
        <end position="59"/>
    </location>
</feature>
<evidence type="ECO:0000313" key="6">
    <source>
        <dbReference type="EMBL" id="RKR30498.1"/>
    </source>
</evidence>
<dbReference type="InterPro" id="IPR001647">
    <property type="entry name" value="HTH_TetR"/>
</dbReference>
<keyword evidence="2 4" id="KW-0238">DNA-binding</keyword>
<keyword evidence="1" id="KW-0805">Transcription regulation</keyword>
<dbReference type="InterPro" id="IPR009057">
    <property type="entry name" value="Homeodomain-like_sf"/>
</dbReference>
<evidence type="ECO:0000313" key="7">
    <source>
        <dbReference type="Proteomes" id="UP000276055"/>
    </source>
</evidence>
<dbReference type="InterPro" id="IPR023772">
    <property type="entry name" value="DNA-bd_HTH_TetR-type_CS"/>
</dbReference>
<dbReference type="GO" id="GO:0003700">
    <property type="term" value="F:DNA-binding transcription factor activity"/>
    <property type="evidence" value="ECO:0007669"/>
    <property type="project" value="TreeGrafter"/>
</dbReference>
<feature type="domain" description="HTH tetR-type" evidence="5">
    <location>
        <begin position="17"/>
        <end position="77"/>
    </location>
</feature>
<dbReference type="AlphaFoldDB" id="A0A495FMN9"/>
<dbReference type="Pfam" id="PF00440">
    <property type="entry name" value="TetR_N"/>
    <property type="match status" value="1"/>
</dbReference>
<organism evidence="6 7">
    <name type="scientific">Arthrobacter oryzae</name>
    <dbReference type="NCBI Taxonomy" id="409290"/>
    <lineage>
        <taxon>Bacteria</taxon>
        <taxon>Bacillati</taxon>
        <taxon>Actinomycetota</taxon>
        <taxon>Actinomycetes</taxon>
        <taxon>Micrococcales</taxon>
        <taxon>Micrococcaceae</taxon>
        <taxon>Arthrobacter</taxon>
    </lineage>
</organism>
<dbReference type="PANTHER" id="PTHR30055:SF234">
    <property type="entry name" value="HTH-TYPE TRANSCRIPTIONAL REGULATOR BETI"/>
    <property type="match status" value="1"/>
</dbReference>
<evidence type="ECO:0000256" key="4">
    <source>
        <dbReference type="PROSITE-ProRule" id="PRU00335"/>
    </source>
</evidence>
<evidence type="ECO:0000259" key="5">
    <source>
        <dbReference type="PROSITE" id="PS50977"/>
    </source>
</evidence>
<name>A0A495FMN9_9MICC</name>